<dbReference type="Proteomes" id="UP000681722">
    <property type="component" value="Unassembled WGS sequence"/>
</dbReference>
<evidence type="ECO:0000313" key="2">
    <source>
        <dbReference type="EMBL" id="CAF1318001.1"/>
    </source>
</evidence>
<reference evidence="1" key="1">
    <citation type="submission" date="2021-02" db="EMBL/GenBank/DDBJ databases">
        <authorList>
            <person name="Nowell W R."/>
        </authorList>
    </citation>
    <scope>NUCLEOTIDE SEQUENCE</scope>
</reference>
<accession>A0A814GLS6</accession>
<keyword evidence="5" id="KW-1185">Reference proteome</keyword>
<dbReference type="EMBL" id="CAJOBA010042127">
    <property type="protein sequence ID" value="CAF4127367.1"/>
    <property type="molecule type" value="Genomic_DNA"/>
</dbReference>
<sequence>MGQADKLKKLTSSRSLSGNVNTKWCIQSLDTSGRNTDYQCDQQIYLSCVTDNPSREILTIIDTSKSAKRLIPRKSHALSATRKQFNVLPSKQPIPKQYASQFKVLSSLQTKHSSDLLKITDNSSLKELNAERLLSVTNSVHSSRVPSATQSNTKSDCQRLSETLNSIKLKPDYHTRSLSTSTDSRCDRSYSPLDKKISHEPCDSLESKLCSDCTEVKISNTQKRQSTPLPESRFYALAIQRYLVNVNEKDVEKLINEKKVKINPSQTLVQDNKMMTDDEYFDQLSSAFHTHPVTPYYFRDMTDFAEKYRQNKYPRLRLSDSQVPQSANPIFYKQIEKYDVAQNYKTMKRASTVKPNIVSIAPIFISPKKTSKTYRERYFMNYTPQLLSNGLQNRTRLNSNPNIITIGDDRQTKEHKSLIARRQTIQV</sequence>
<dbReference type="Proteomes" id="UP000682733">
    <property type="component" value="Unassembled WGS sequence"/>
</dbReference>
<organism evidence="1 5">
    <name type="scientific">Didymodactylos carnosus</name>
    <dbReference type="NCBI Taxonomy" id="1234261"/>
    <lineage>
        <taxon>Eukaryota</taxon>
        <taxon>Metazoa</taxon>
        <taxon>Spiralia</taxon>
        <taxon>Gnathifera</taxon>
        <taxon>Rotifera</taxon>
        <taxon>Eurotatoria</taxon>
        <taxon>Bdelloidea</taxon>
        <taxon>Philodinida</taxon>
        <taxon>Philodinidae</taxon>
        <taxon>Didymodactylos</taxon>
    </lineage>
</organism>
<proteinExistence type="predicted"/>
<gene>
    <name evidence="1" type="ORF">GPM918_LOCUS13610</name>
    <name evidence="2" type="ORF">OVA965_LOCUS29301</name>
    <name evidence="3" type="ORF">SRO942_LOCUS13610</name>
    <name evidence="4" type="ORF">TMI583_LOCUS30071</name>
</gene>
<dbReference type="Proteomes" id="UP000677228">
    <property type="component" value="Unassembled WGS sequence"/>
</dbReference>
<dbReference type="OrthoDB" id="10021769at2759"/>
<evidence type="ECO:0000313" key="1">
    <source>
        <dbReference type="EMBL" id="CAF0998151.1"/>
    </source>
</evidence>
<protein>
    <submittedName>
        <fullName evidence="1">Uncharacterized protein</fullName>
    </submittedName>
</protein>
<comment type="caution">
    <text evidence="1">The sequence shown here is derived from an EMBL/GenBank/DDBJ whole genome shotgun (WGS) entry which is preliminary data.</text>
</comment>
<name>A0A814GLS6_9BILA</name>
<dbReference type="EMBL" id="CAJOBC010003155">
    <property type="protein sequence ID" value="CAF3769666.1"/>
    <property type="molecule type" value="Genomic_DNA"/>
</dbReference>
<dbReference type="EMBL" id="CAJNOQ010003155">
    <property type="protein sequence ID" value="CAF0998151.1"/>
    <property type="molecule type" value="Genomic_DNA"/>
</dbReference>
<evidence type="ECO:0000313" key="4">
    <source>
        <dbReference type="EMBL" id="CAF4127367.1"/>
    </source>
</evidence>
<dbReference type="EMBL" id="CAJNOK010020528">
    <property type="protein sequence ID" value="CAF1318001.1"/>
    <property type="molecule type" value="Genomic_DNA"/>
</dbReference>
<evidence type="ECO:0000313" key="3">
    <source>
        <dbReference type="EMBL" id="CAF3769666.1"/>
    </source>
</evidence>
<dbReference type="AlphaFoldDB" id="A0A814GLS6"/>
<evidence type="ECO:0000313" key="5">
    <source>
        <dbReference type="Proteomes" id="UP000663829"/>
    </source>
</evidence>
<dbReference type="Proteomes" id="UP000663829">
    <property type="component" value="Unassembled WGS sequence"/>
</dbReference>